<organism evidence="2 3">
    <name type="scientific">Lutispora thermophila DSM 19022</name>
    <dbReference type="NCBI Taxonomy" id="1122184"/>
    <lineage>
        <taxon>Bacteria</taxon>
        <taxon>Bacillati</taxon>
        <taxon>Bacillota</taxon>
        <taxon>Clostridia</taxon>
        <taxon>Lutisporales</taxon>
        <taxon>Lutisporaceae</taxon>
        <taxon>Lutispora</taxon>
    </lineage>
</organism>
<evidence type="ECO:0000313" key="2">
    <source>
        <dbReference type="EMBL" id="SHJ17079.1"/>
    </source>
</evidence>
<feature type="transmembrane region" description="Helical" evidence="1">
    <location>
        <begin position="54"/>
        <end position="71"/>
    </location>
</feature>
<keyword evidence="3" id="KW-1185">Reference proteome</keyword>
<evidence type="ECO:0000256" key="1">
    <source>
        <dbReference type="SAM" id="Phobius"/>
    </source>
</evidence>
<dbReference type="AlphaFoldDB" id="A0A1M6H4P6"/>
<feature type="transmembrane region" description="Helical" evidence="1">
    <location>
        <begin position="214"/>
        <end position="235"/>
    </location>
</feature>
<feature type="transmembrane region" description="Helical" evidence="1">
    <location>
        <begin position="20"/>
        <end position="42"/>
    </location>
</feature>
<dbReference type="InterPro" id="IPR011737">
    <property type="entry name" value="CHP02206_TP0381"/>
</dbReference>
<feature type="transmembrane region" description="Helical" evidence="1">
    <location>
        <begin position="109"/>
        <end position="125"/>
    </location>
</feature>
<dbReference type="NCBIfam" id="TIGR02206">
    <property type="entry name" value="intg_mem_TP0381"/>
    <property type="match status" value="1"/>
</dbReference>
<dbReference type="OrthoDB" id="9813172at2"/>
<reference evidence="2 3" key="1">
    <citation type="submission" date="2016-11" db="EMBL/GenBank/DDBJ databases">
        <authorList>
            <person name="Jaros S."/>
            <person name="Januszkiewicz K."/>
            <person name="Wedrychowicz H."/>
        </authorList>
    </citation>
    <scope>NUCLEOTIDE SEQUENCE [LARGE SCALE GENOMIC DNA]</scope>
    <source>
        <strain evidence="2 3">DSM 19022</strain>
    </source>
</reference>
<protein>
    <submittedName>
        <fullName evidence="2">Conserved hypothetical integral membrane protein TIGR02206</fullName>
    </submittedName>
</protein>
<feature type="transmembrane region" description="Helical" evidence="1">
    <location>
        <begin position="137"/>
        <end position="156"/>
    </location>
</feature>
<dbReference type="Proteomes" id="UP000184442">
    <property type="component" value="Unassembled WGS sequence"/>
</dbReference>
<accession>A0A1M6H4P6</accession>
<keyword evidence="1" id="KW-0472">Membrane</keyword>
<name>A0A1M6H4P6_9FIRM</name>
<keyword evidence="1" id="KW-0812">Transmembrane</keyword>
<proteinExistence type="predicted"/>
<dbReference type="EMBL" id="FQZS01000018">
    <property type="protein sequence ID" value="SHJ17079.1"/>
    <property type="molecule type" value="Genomic_DNA"/>
</dbReference>
<gene>
    <name evidence="2" type="ORF">SAMN02745176_02649</name>
</gene>
<dbReference type="RefSeq" id="WP_073026651.1">
    <property type="nucleotide sequence ID" value="NZ_FQZS01000018.1"/>
</dbReference>
<dbReference type="Pfam" id="PF14808">
    <property type="entry name" value="TMEM164"/>
    <property type="match status" value="1"/>
</dbReference>
<keyword evidence="1" id="KW-1133">Transmembrane helix</keyword>
<sequence>MSFYEFISKEPSIIKPFQLFGTSHIFALISVILSIAILTKLSNRSEAIRKHYKRFLLFMLPIQEILVRLWICFYQDYNLESMFSLHLCSMSIIFCTIILIKYDQSLFEIIYFWGLGGATQALLTPDISTYGFPHFRFFQVFLSHGLIIATVIYFIFVENKKVRKGSLKRILLTTNIYAAFVFIVNMIFKTNYLFIGHKPETPSLIDILGPWPFYIIWLEMLMLIVFSLLYIPVLYSYKHEAKKDLGESL</sequence>
<feature type="transmembrane region" description="Helical" evidence="1">
    <location>
        <begin position="176"/>
        <end position="194"/>
    </location>
</feature>
<feature type="transmembrane region" description="Helical" evidence="1">
    <location>
        <begin position="83"/>
        <end position="102"/>
    </location>
</feature>
<evidence type="ECO:0000313" key="3">
    <source>
        <dbReference type="Proteomes" id="UP000184442"/>
    </source>
</evidence>